<organism evidence="1 2">
    <name type="scientific">Dreissena polymorpha</name>
    <name type="common">Zebra mussel</name>
    <name type="synonym">Mytilus polymorpha</name>
    <dbReference type="NCBI Taxonomy" id="45954"/>
    <lineage>
        <taxon>Eukaryota</taxon>
        <taxon>Metazoa</taxon>
        <taxon>Spiralia</taxon>
        <taxon>Lophotrochozoa</taxon>
        <taxon>Mollusca</taxon>
        <taxon>Bivalvia</taxon>
        <taxon>Autobranchia</taxon>
        <taxon>Heteroconchia</taxon>
        <taxon>Euheterodonta</taxon>
        <taxon>Imparidentia</taxon>
        <taxon>Neoheterodontei</taxon>
        <taxon>Myida</taxon>
        <taxon>Dreissenoidea</taxon>
        <taxon>Dreissenidae</taxon>
        <taxon>Dreissena</taxon>
    </lineage>
</organism>
<proteinExistence type="predicted"/>
<sequence>MVIEAFVKQTTHGTSWSTKEDNDFAPCVWYADPTMLLILSALVATVSSSARQLDTDSLRPLVASMVSARRESMVHETAVQIRTR</sequence>
<evidence type="ECO:0000313" key="1">
    <source>
        <dbReference type="EMBL" id="KAH3813493.1"/>
    </source>
</evidence>
<evidence type="ECO:0000313" key="2">
    <source>
        <dbReference type="Proteomes" id="UP000828390"/>
    </source>
</evidence>
<dbReference type="Proteomes" id="UP000828390">
    <property type="component" value="Unassembled WGS sequence"/>
</dbReference>
<comment type="caution">
    <text evidence="1">The sequence shown here is derived from an EMBL/GenBank/DDBJ whole genome shotgun (WGS) entry which is preliminary data.</text>
</comment>
<dbReference type="EMBL" id="JAIWYP010000006">
    <property type="protein sequence ID" value="KAH3813493.1"/>
    <property type="molecule type" value="Genomic_DNA"/>
</dbReference>
<keyword evidence="2" id="KW-1185">Reference proteome</keyword>
<protein>
    <submittedName>
        <fullName evidence="1">Uncharacterized protein</fullName>
    </submittedName>
</protein>
<accession>A0A9D4GDN8</accession>
<reference evidence="1" key="1">
    <citation type="journal article" date="2019" name="bioRxiv">
        <title>The Genome of the Zebra Mussel, Dreissena polymorpha: A Resource for Invasive Species Research.</title>
        <authorList>
            <person name="McCartney M.A."/>
            <person name="Auch B."/>
            <person name="Kono T."/>
            <person name="Mallez S."/>
            <person name="Zhang Y."/>
            <person name="Obille A."/>
            <person name="Becker A."/>
            <person name="Abrahante J.E."/>
            <person name="Garbe J."/>
            <person name="Badalamenti J.P."/>
            <person name="Herman A."/>
            <person name="Mangelson H."/>
            <person name="Liachko I."/>
            <person name="Sullivan S."/>
            <person name="Sone E.D."/>
            <person name="Koren S."/>
            <person name="Silverstein K.A.T."/>
            <person name="Beckman K.B."/>
            <person name="Gohl D.M."/>
        </authorList>
    </citation>
    <scope>NUCLEOTIDE SEQUENCE</scope>
    <source>
        <strain evidence="1">Duluth1</strain>
        <tissue evidence="1">Whole animal</tissue>
    </source>
</reference>
<gene>
    <name evidence="1" type="ORF">DPMN_141954</name>
</gene>
<dbReference type="AlphaFoldDB" id="A0A9D4GDN8"/>
<reference evidence="1" key="2">
    <citation type="submission" date="2020-11" db="EMBL/GenBank/DDBJ databases">
        <authorList>
            <person name="McCartney M.A."/>
            <person name="Auch B."/>
            <person name="Kono T."/>
            <person name="Mallez S."/>
            <person name="Becker A."/>
            <person name="Gohl D.M."/>
            <person name="Silverstein K.A.T."/>
            <person name="Koren S."/>
            <person name="Bechman K.B."/>
            <person name="Herman A."/>
            <person name="Abrahante J.E."/>
            <person name="Garbe J."/>
        </authorList>
    </citation>
    <scope>NUCLEOTIDE SEQUENCE</scope>
    <source>
        <strain evidence="1">Duluth1</strain>
        <tissue evidence="1">Whole animal</tissue>
    </source>
</reference>
<name>A0A9D4GDN8_DREPO</name>